<sequence length="111" mass="12836">EMREKVRTFWTACDTCRVLHQFERKYLGHKLVCPGCDKSFKAVEAVQSDGSEEDDEEDKTLGDFMLKRKNIKKKKNGKMGCEKDEIFKGNDEVGDEKDEIFEGNDEVGHEK</sequence>
<name>A0A392RZD4_9FABA</name>
<evidence type="ECO:0000313" key="2">
    <source>
        <dbReference type="EMBL" id="MCI40936.1"/>
    </source>
</evidence>
<dbReference type="EMBL" id="LXQA010285700">
    <property type="protein sequence ID" value="MCI40936.1"/>
    <property type="molecule type" value="Genomic_DNA"/>
</dbReference>
<reference evidence="2 3" key="1">
    <citation type="journal article" date="2018" name="Front. Plant Sci.">
        <title>Red Clover (Trifolium pratense) and Zigzag Clover (T. medium) - A Picture of Genomic Similarities and Differences.</title>
        <authorList>
            <person name="Dluhosova J."/>
            <person name="Istvanek J."/>
            <person name="Nedelnik J."/>
            <person name="Repkova J."/>
        </authorList>
    </citation>
    <scope>NUCLEOTIDE SEQUENCE [LARGE SCALE GENOMIC DNA]</scope>
    <source>
        <strain evidence="3">cv. 10/8</strain>
        <tissue evidence="2">Leaf</tissue>
    </source>
</reference>
<evidence type="ECO:0000313" key="3">
    <source>
        <dbReference type="Proteomes" id="UP000265520"/>
    </source>
</evidence>
<feature type="domain" description="Zinc beta-ribbon" evidence="1">
    <location>
        <begin position="9"/>
        <end position="43"/>
    </location>
</feature>
<evidence type="ECO:0000259" key="1">
    <source>
        <dbReference type="Pfam" id="PF23551"/>
    </source>
</evidence>
<protein>
    <submittedName>
        <fullName evidence="2">DnaJ heat shock N-terminal domain-containing family protein</fullName>
    </submittedName>
</protein>
<dbReference type="Proteomes" id="UP000265520">
    <property type="component" value="Unassembled WGS sequence"/>
</dbReference>
<dbReference type="PANTHER" id="PTHR44137:SF24">
    <property type="entry name" value="DNAJ HEAT SHOCK N-TERMINAL DOMAIN-CONTAINING PROTEIN"/>
    <property type="match status" value="1"/>
</dbReference>
<accession>A0A392RZD4</accession>
<feature type="non-terminal residue" evidence="2">
    <location>
        <position position="1"/>
    </location>
</feature>
<comment type="caution">
    <text evidence="2">The sequence shown here is derived from an EMBL/GenBank/DDBJ whole genome shotgun (WGS) entry which is preliminary data.</text>
</comment>
<feature type="non-terminal residue" evidence="2">
    <location>
        <position position="111"/>
    </location>
</feature>
<dbReference type="InterPro" id="IPR056988">
    <property type="entry name" value="Zn_ribbon_pln"/>
</dbReference>
<proteinExistence type="predicted"/>
<keyword evidence="3" id="KW-1185">Reference proteome</keyword>
<organism evidence="2 3">
    <name type="scientific">Trifolium medium</name>
    <dbReference type="NCBI Taxonomy" id="97028"/>
    <lineage>
        <taxon>Eukaryota</taxon>
        <taxon>Viridiplantae</taxon>
        <taxon>Streptophyta</taxon>
        <taxon>Embryophyta</taxon>
        <taxon>Tracheophyta</taxon>
        <taxon>Spermatophyta</taxon>
        <taxon>Magnoliopsida</taxon>
        <taxon>eudicotyledons</taxon>
        <taxon>Gunneridae</taxon>
        <taxon>Pentapetalae</taxon>
        <taxon>rosids</taxon>
        <taxon>fabids</taxon>
        <taxon>Fabales</taxon>
        <taxon>Fabaceae</taxon>
        <taxon>Papilionoideae</taxon>
        <taxon>50 kb inversion clade</taxon>
        <taxon>NPAAA clade</taxon>
        <taxon>Hologalegina</taxon>
        <taxon>IRL clade</taxon>
        <taxon>Trifolieae</taxon>
        <taxon>Trifolium</taxon>
    </lineage>
</organism>
<dbReference type="AlphaFoldDB" id="A0A392RZD4"/>
<dbReference type="Pfam" id="PF23551">
    <property type="entry name" value="Zn_ribbon_20"/>
    <property type="match status" value="1"/>
</dbReference>
<keyword evidence="2" id="KW-0346">Stress response</keyword>
<dbReference type="PANTHER" id="PTHR44137">
    <property type="entry name" value="BNAC03G44070D PROTEIN"/>
    <property type="match status" value="1"/>
</dbReference>